<gene>
    <name evidence="3" type="ORF">PG991_013211</name>
</gene>
<comment type="caution">
    <text evidence="3">The sequence shown here is derived from an EMBL/GenBank/DDBJ whole genome shotgun (WGS) entry which is preliminary data.</text>
</comment>
<protein>
    <submittedName>
        <fullName evidence="3">Arylsulfatase A</fullName>
    </submittedName>
</protein>
<evidence type="ECO:0000313" key="4">
    <source>
        <dbReference type="Proteomes" id="UP001396898"/>
    </source>
</evidence>
<keyword evidence="4" id="KW-1185">Reference proteome</keyword>
<accession>A0ABR1R773</accession>
<dbReference type="EMBL" id="JAQQWI010000018">
    <property type="protein sequence ID" value="KAK8000989.1"/>
    <property type="molecule type" value="Genomic_DNA"/>
</dbReference>
<keyword evidence="2" id="KW-0472">Membrane</keyword>
<keyword evidence="2" id="KW-0812">Transmembrane</keyword>
<dbReference type="Proteomes" id="UP001396898">
    <property type="component" value="Unassembled WGS sequence"/>
</dbReference>
<evidence type="ECO:0000313" key="3">
    <source>
        <dbReference type="EMBL" id="KAK8000989.1"/>
    </source>
</evidence>
<keyword evidence="2" id="KW-1133">Transmembrane helix</keyword>
<feature type="region of interest" description="Disordered" evidence="1">
    <location>
        <begin position="190"/>
        <end position="210"/>
    </location>
</feature>
<name>A0ABR1R773_9PEZI</name>
<sequence length="246" mass="26573">MFVIVLDFDPAAAYPGTACRAGWQTACSTTFHIGSQEHSQIWCCPNGAYQCDTTVINNFQTPSATMRACVSMVSTLTFVATVFKDTQANQLTTRFSTVPPDQAWPYRIQAFPLQMPASTAGTDVGDFGVGGPSSVPSHPDPSGTVAKATEDGTNVAPVLSRGQVAGISVGTIVFLGLIIALVVMQIRRRRRRHDHPELPAADAPRAELEGSRMYPEMDGERMPVEAPYTEGHYFSPTFEKRGDSAN</sequence>
<proteinExistence type="predicted"/>
<reference evidence="3 4" key="1">
    <citation type="submission" date="2023-01" db="EMBL/GenBank/DDBJ databases">
        <title>Analysis of 21 Apiospora genomes using comparative genomics revels a genus with tremendous synthesis potential of carbohydrate active enzymes and secondary metabolites.</title>
        <authorList>
            <person name="Sorensen T."/>
        </authorList>
    </citation>
    <scope>NUCLEOTIDE SEQUENCE [LARGE SCALE GENOMIC DNA]</scope>
    <source>
        <strain evidence="3 4">CBS 20057</strain>
    </source>
</reference>
<evidence type="ECO:0000256" key="2">
    <source>
        <dbReference type="SAM" id="Phobius"/>
    </source>
</evidence>
<feature type="region of interest" description="Disordered" evidence="1">
    <location>
        <begin position="227"/>
        <end position="246"/>
    </location>
</feature>
<evidence type="ECO:0000256" key="1">
    <source>
        <dbReference type="SAM" id="MobiDB-lite"/>
    </source>
</evidence>
<organism evidence="3 4">
    <name type="scientific">Apiospora marii</name>
    <dbReference type="NCBI Taxonomy" id="335849"/>
    <lineage>
        <taxon>Eukaryota</taxon>
        <taxon>Fungi</taxon>
        <taxon>Dikarya</taxon>
        <taxon>Ascomycota</taxon>
        <taxon>Pezizomycotina</taxon>
        <taxon>Sordariomycetes</taxon>
        <taxon>Xylariomycetidae</taxon>
        <taxon>Amphisphaeriales</taxon>
        <taxon>Apiosporaceae</taxon>
        <taxon>Apiospora</taxon>
    </lineage>
</organism>
<feature type="transmembrane region" description="Helical" evidence="2">
    <location>
        <begin position="164"/>
        <end position="184"/>
    </location>
</feature>